<sequence>MNLNYQGTTSNGLSCSGKSVASYIARCAQLAMILEVSASPKPGNIDRHHDYDDTRYEHFLASAVSISPVIEDATRGCTGIGESLKDAVCQSNSWQAGGNTHFGAFLLLIPLSMAAGELLEKDGSFDVDQLISRAHEIVMSTGTEDALDFYKCFSSAGVRVNDVDEFDLQDEGSLGSLEEKGVTLYDLMVISQGYDQIANEWVNGFKTCAYCAQTITRLMTAQDGEFSIPDINQAIVYTFLKLLSETPDTFIQTKTNIETAENVSMQAKYIISKIENNDYKMSLFWGDIETFDEDLLDCRLNPGSTADMVIAGIFIALLGGLRF</sequence>
<dbReference type="GO" id="GO:0046917">
    <property type="term" value="F:triphosphoribosyl-dephospho-CoA synthase activity"/>
    <property type="evidence" value="ECO:0007669"/>
    <property type="project" value="InterPro"/>
</dbReference>
<dbReference type="OrthoDB" id="85890at2157"/>
<dbReference type="PANTHER" id="PTHR42280:SF1">
    <property type="entry name" value="CITG FAMILY PROTEIN"/>
    <property type="match status" value="1"/>
</dbReference>
<dbReference type="InterPro" id="IPR002736">
    <property type="entry name" value="CitG"/>
</dbReference>
<dbReference type="Proteomes" id="UP000029859">
    <property type="component" value="Unassembled WGS sequence"/>
</dbReference>
<gene>
    <name evidence="1" type="ORF">LI82_05820</name>
</gene>
<dbReference type="Pfam" id="PF01874">
    <property type="entry name" value="CitG"/>
    <property type="match status" value="1"/>
</dbReference>
<reference evidence="1 2" key="1">
    <citation type="submission" date="2014-09" db="EMBL/GenBank/DDBJ databases">
        <title>Draft genome sequence of an obligately methylotrophic methanogen, Methanococcoides methylutens, isolated from marine sediment.</title>
        <authorList>
            <person name="Guan Y."/>
            <person name="Ngugi D.K."/>
            <person name="Blom J."/>
            <person name="Ali S."/>
            <person name="Ferry J.G."/>
            <person name="Stingl U."/>
        </authorList>
    </citation>
    <scope>NUCLEOTIDE SEQUENCE [LARGE SCALE GENOMIC DNA]</scope>
    <source>
        <strain evidence="1 2">DSM 2657</strain>
    </source>
</reference>
<dbReference type="GO" id="GO:0005524">
    <property type="term" value="F:ATP binding"/>
    <property type="evidence" value="ECO:0007669"/>
    <property type="project" value="InterPro"/>
</dbReference>
<accession>A0A099T1L5</accession>
<comment type="caution">
    <text evidence="1">The sequence shown here is derived from an EMBL/GenBank/DDBJ whole genome shotgun (WGS) entry which is preliminary data.</text>
</comment>
<organism evidence="1 2">
    <name type="scientific">Methanococcoides methylutens</name>
    <dbReference type="NCBI Taxonomy" id="2226"/>
    <lineage>
        <taxon>Archaea</taxon>
        <taxon>Methanobacteriati</taxon>
        <taxon>Methanobacteriota</taxon>
        <taxon>Stenosarchaea group</taxon>
        <taxon>Methanomicrobia</taxon>
        <taxon>Methanosarcinales</taxon>
        <taxon>Methanosarcinaceae</taxon>
        <taxon>Methanococcoides</taxon>
    </lineage>
</organism>
<dbReference type="PANTHER" id="PTHR42280">
    <property type="entry name" value="CITG FAMILY PROTEIN"/>
    <property type="match status" value="1"/>
</dbReference>
<proteinExistence type="predicted"/>
<evidence type="ECO:0000313" key="2">
    <source>
        <dbReference type="Proteomes" id="UP000029859"/>
    </source>
</evidence>
<protein>
    <submittedName>
        <fullName evidence="1">Fumarate hydratase</fullName>
    </submittedName>
</protein>
<dbReference type="RefSeq" id="WP_048193993.1">
    <property type="nucleotide sequence ID" value="NZ_CAAGSM010000003.1"/>
</dbReference>
<dbReference type="Gene3D" id="1.10.4200.10">
    <property type="entry name" value="Triphosphoribosyl-dephospho-CoA protein"/>
    <property type="match status" value="1"/>
</dbReference>
<name>A0A099T1L5_METMT</name>
<dbReference type="EMBL" id="JRHO01000010">
    <property type="protein sequence ID" value="KGK98814.1"/>
    <property type="molecule type" value="Genomic_DNA"/>
</dbReference>
<dbReference type="AlphaFoldDB" id="A0A099T1L5"/>
<keyword evidence="2" id="KW-1185">Reference proteome</keyword>
<evidence type="ECO:0000313" key="1">
    <source>
        <dbReference type="EMBL" id="KGK98814.1"/>
    </source>
</evidence>